<evidence type="ECO:0000256" key="1">
    <source>
        <dbReference type="SAM" id="MobiDB-lite"/>
    </source>
</evidence>
<organism evidence="2 3">
    <name type="scientific">Pleurodeles waltl</name>
    <name type="common">Iberian ribbed newt</name>
    <dbReference type="NCBI Taxonomy" id="8319"/>
    <lineage>
        <taxon>Eukaryota</taxon>
        <taxon>Metazoa</taxon>
        <taxon>Chordata</taxon>
        <taxon>Craniata</taxon>
        <taxon>Vertebrata</taxon>
        <taxon>Euteleostomi</taxon>
        <taxon>Amphibia</taxon>
        <taxon>Batrachia</taxon>
        <taxon>Caudata</taxon>
        <taxon>Salamandroidea</taxon>
        <taxon>Salamandridae</taxon>
        <taxon>Pleurodelinae</taxon>
        <taxon>Pleurodeles</taxon>
    </lineage>
</organism>
<evidence type="ECO:0000313" key="3">
    <source>
        <dbReference type="Proteomes" id="UP001066276"/>
    </source>
</evidence>
<evidence type="ECO:0000313" key="2">
    <source>
        <dbReference type="EMBL" id="KAJ1118375.1"/>
    </source>
</evidence>
<feature type="region of interest" description="Disordered" evidence="1">
    <location>
        <begin position="1"/>
        <end position="71"/>
    </location>
</feature>
<dbReference type="EMBL" id="JANPWB010000012">
    <property type="protein sequence ID" value="KAJ1118375.1"/>
    <property type="molecule type" value="Genomic_DNA"/>
</dbReference>
<keyword evidence="3" id="KW-1185">Reference proteome</keyword>
<proteinExistence type="predicted"/>
<sequence>MVTERPTRSRSPGRPLGGSPAGPRAPRLVRETRSCTPLGDTDRVAVREEIALSPSRPAHAKRTTEKPRELRDALEEVRRRGRIIPANGWPVTLA</sequence>
<name>A0AAV7NTU9_PLEWA</name>
<dbReference type="Proteomes" id="UP001066276">
    <property type="component" value="Chromosome 8"/>
</dbReference>
<comment type="caution">
    <text evidence="2">The sequence shown here is derived from an EMBL/GenBank/DDBJ whole genome shotgun (WGS) entry which is preliminary data.</text>
</comment>
<gene>
    <name evidence="2" type="ORF">NDU88_006566</name>
</gene>
<reference evidence="2" key="1">
    <citation type="journal article" date="2022" name="bioRxiv">
        <title>Sequencing and chromosome-scale assembly of the giantPleurodeles waltlgenome.</title>
        <authorList>
            <person name="Brown T."/>
            <person name="Elewa A."/>
            <person name="Iarovenko S."/>
            <person name="Subramanian E."/>
            <person name="Araus A.J."/>
            <person name="Petzold A."/>
            <person name="Susuki M."/>
            <person name="Suzuki K.-i.T."/>
            <person name="Hayashi T."/>
            <person name="Toyoda A."/>
            <person name="Oliveira C."/>
            <person name="Osipova E."/>
            <person name="Leigh N.D."/>
            <person name="Simon A."/>
            <person name="Yun M.H."/>
        </authorList>
    </citation>
    <scope>NUCLEOTIDE SEQUENCE</scope>
    <source>
        <strain evidence="2">20211129_DDA</strain>
        <tissue evidence="2">Liver</tissue>
    </source>
</reference>
<feature type="compositionally biased region" description="Basic and acidic residues" evidence="1">
    <location>
        <begin position="40"/>
        <end position="50"/>
    </location>
</feature>
<accession>A0AAV7NTU9</accession>
<dbReference type="AlphaFoldDB" id="A0AAV7NTU9"/>
<feature type="compositionally biased region" description="Basic and acidic residues" evidence="1">
    <location>
        <begin position="62"/>
        <end position="71"/>
    </location>
</feature>
<protein>
    <submittedName>
        <fullName evidence="2">Uncharacterized protein</fullName>
    </submittedName>
</protein>